<dbReference type="InterPro" id="IPR014729">
    <property type="entry name" value="Rossmann-like_a/b/a_fold"/>
</dbReference>
<dbReference type="PRINTS" id="PR01438">
    <property type="entry name" value="UNVRSLSTRESS"/>
</dbReference>
<keyword evidence="4" id="KW-1185">Reference proteome</keyword>
<evidence type="ECO:0000259" key="2">
    <source>
        <dbReference type="Pfam" id="PF00582"/>
    </source>
</evidence>
<accession>A0A1G9UC81</accession>
<feature type="domain" description="UspA" evidence="2">
    <location>
        <begin position="1"/>
        <end position="144"/>
    </location>
</feature>
<dbReference type="CDD" id="cd00293">
    <property type="entry name" value="USP-like"/>
    <property type="match status" value="1"/>
</dbReference>
<dbReference type="AlphaFoldDB" id="A0A1G9UC81"/>
<evidence type="ECO:0000313" key="3">
    <source>
        <dbReference type="EMBL" id="SDM57519.1"/>
    </source>
</evidence>
<proteinExistence type="inferred from homology"/>
<dbReference type="PANTHER" id="PTHR46268">
    <property type="entry name" value="STRESS RESPONSE PROTEIN NHAX"/>
    <property type="match status" value="1"/>
</dbReference>
<sequence>MVDRILVPYDESEQARSALEHALTTHADAEVVVLNVIDLMEAGYSAPFDGGLPGYWEEWYEQEETVAEDLLAQAQEIADEYDVELETDVVVGRPARAINEYADEHDIDQILIGSHGRTGVSRILLGSVAEAVVRRAHCPVTVVR</sequence>
<dbReference type="InterPro" id="IPR006015">
    <property type="entry name" value="Universal_stress_UspA"/>
</dbReference>
<dbReference type="Proteomes" id="UP000199370">
    <property type="component" value="Unassembled WGS sequence"/>
</dbReference>
<dbReference type="RefSeq" id="WP_089731830.1">
    <property type="nucleotide sequence ID" value="NZ_FNIA01000004.1"/>
</dbReference>
<protein>
    <submittedName>
        <fullName evidence="3">Nucleotide-binding universal stress protein, UspA family</fullName>
    </submittedName>
</protein>
<dbReference type="SUPFAM" id="SSF52402">
    <property type="entry name" value="Adenine nucleotide alpha hydrolases-like"/>
    <property type="match status" value="1"/>
</dbReference>
<dbReference type="PANTHER" id="PTHR46268:SF24">
    <property type="entry name" value="UNIVERSAL STRESS PROTEIN"/>
    <property type="match status" value="1"/>
</dbReference>
<dbReference type="Gene3D" id="3.40.50.620">
    <property type="entry name" value="HUPs"/>
    <property type="match status" value="1"/>
</dbReference>
<organism evidence="3 4">
    <name type="scientific">Haloarchaeobius iranensis</name>
    <dbReference type="NCBI Taxonomy" id="996166"/>
    <lineage>
        <taxon>Archaea</taxon>
        <taxon>Methanobacteriati</taxon>
        <taxon>Methanobacteriota</taxon>
        <taxon>Stenosarchaea group</taxon>
        <taxon>Halobacteria</taxon>
        <taxon>Halobacteriales</taxon>
        <taxon>Halorubellaceae</taxon>
        <taxon>Haloarchaeobius</taxon>
    </lineage>
</organism>
<evidence type="ECO:0000313" key="4">
    <source>
        <dbReference type="Proteomes" id="UP000199370"/>
    </source>
</evidence>
<reference evidence="3 4" key="1">
    <citation type="submission" date="2016-10" db="EMBL/GenBank/DDBJ databases">
        <authorList>
            <person name="de Groot N.N."/>
        </authorList>
    </citation>
    <scope>NUCLEOTIDE SEQUENCE [LARGE SCALE GENOMIC DNA]</scope>
    <source>
        <strain evidence="4">EB21,IBRC-M 10013,KCTC 4048</strain>
    </source>
</reference>
<dbReference type="OrthoDB" id="105697at2157"/>
<name>A0A1G9UC81_9EURY</name>
<comment type="similarity">
    <text evidence="1">Belongs to the universal stress protein A family.</text>
</comment>
<dbReference type="STRING" id="996166.SAMN05192554_10451"/>
<dbReference type="InterPro" id="IPR006016">
    <property type="entry name" value="UspA"/>
</dbReference>
<gene>
    <name evidence="3" type="ORF">SAMN05192554_10451</name>
</gene>
<evidence type="ECO:0000256" key="1">
    <source>
        <dbReference type="ARBA" id="ARBA00008791"/>
    </source>
</evidence>
<dbReference type="EMBL" id="FNIA01000004">
    <property type="protein sequence ID" value="SDM57519.1"/>
    <property type="molecule type" value="Genomic_DNA"/>
</dbReference>
<dbReference type="Pfam" id="PF00582">
    <property type="entry name" value="Usp"/>
    <property type="match status" value="1"/>
</dbReference>